<keyword evidence="3" id="KW-1185">Reference proteome</keyword>
<sequence length="1017" mass="110953">MAADPGSTDLVGKLKMLSPGRKKLMSKYFMLKEGESGSLVSEYFGVALAFVALGGMIRDVNLLKAKTKQQQQEMMMMVDHEREPPKLHRMALEEMLKAAMERLRALAAKMQSLEEKVQERRNMEAGFQYERMELLKRAMAAETVVVEKAEAEAAWRLEKAELQKRVAEADAQRDYFFNKMTEAEIRVTELNRLRAEDGKANAKLVAIYASREQGWKTDKMRLRQEIDLLKERLAKLVLESRTRAEEAVAAATVASSLESIAEAHRTRRNLKKSEKNEKILALESQTSVSSKQEDGMKTRQMLLEVEDVRGLKRGSLLLPESVAGDHHQEEAGESIAAHEVLLQQQEMEAELAIILKRVGMLKRRGSGDNMLSDVHSSATAAATASKSLVQDTVPVINVTQRDIVDKRGIQEQPDPFSNEQQGIGEQPECCTSVQDVGVVADKFRKEIMHTVGSSNDVVAKTSQEDLHLVITTCEPSSYDGNPSPAKMMMTAEVPNAATDKDIPSDSEGAASTESQGFDTSVCHWFAGASGECAAATESQGFDTMGVCHQFGDTVAIQTSHTVEWQKSEGQSAVCGEGPDADKEVIKGVVETALGLAGISMQQEIGTSGVVDAHAIDRDAICKDVVVVTVFDGSSILHMLPSNVETSGVTLQPSPSDPLSNLPLVQEIVSDKNLVEDDIAGTGGSGIKMPVVEQAEEIIIAGIDNVSNEALETEDSSWGIGDHTVPENPKLYQSGDQEPAILPFTGIEDSSLEILKNCEISQEPVILQAFTVIGDCSLEILENHEISQEPVILPFTGIIGDSSLEILKNREISQEPVILPFTGIIVDSSLEILENCEINHDAAGAGDSFADSKVVWGVGIKESITPSQEDMSSRKGLSSGIQLTTSDGFAQEVVDIQQYTIVDGEHHLPSAEIGNNRLLVPKLSMELDATDSRPQGTMQSFKVEELHHKEEMITCCVALNDELPQQFMDREHVASLTLVTDPRAGILWDGEVGHNGATSNQSLAENKEAIWDVEDKQL</sequence>
<organism evidence="2 3">
    <name type="scientific">Sphagnum troendelagicum</name>
    <dbReference type="NCBI Taxonomy" id="128251"/>
    <lineage>
        <taxon>Eukaryota</taxon>
        <taxon>Viridiplantae</taxon>
        <taxon>Streptophyta</taxon>
        <taxon>Embryophyta</taxon>
        <taxon>Bryophyta</taxon>
        <taxon>Sphagnophytina</taxon>
        <taxon>Sphagnopsida</taxon>
        <taxon>Sphagnales</taxon>
        <taxon>Sphagnaceae</taxon>
        <taxon>Sphagnum</taxon>
    </lineage>
</organism>
<dbReference type="PANTHER" id="PTHR47747">
    <property type="entry name" value="RIBONUCLEASE P PROTEIN SUBUNIT P38-LIKE PROTEIN"/>
    <property type="match status" value="1"/>
</dbReference>
<proteinExistence type="predicted"/>
<feature type="coiled-coil region" evidence="1">
    <location>
        <begin position="89"/>
        <end position="172"/>
    </location>
</feature>
<evidence type="ECO:0000313" key="2">
    <source>
        <dbReference type="EMBL" id="CAK9212288.1"/>
    </source>
</evidence>
<protein>
    <submittedName>
        <fullName evidence="2">Uncharacterized protein</fullName>
    </submittedName>
</protein>
<evidence type="ECO:0000256" key="1">
    <source>
        <dbReference type="SAM" id="Coils"/>
    </source>
</evidence>
<evidence type="ECO:0000313" key="3">
    <source>
        <dbReference type="Proteomes" id="UP001497512"/>
    </source>
</evidence>
<reference evidence="2" key="1">
    <citation type="submission" date="2024-02" db="EMBL/GenBank/DDBJ databases">
        <authorList>
            <consortium name="ELIXIR-Norway"/>
            <consortium name="Elixir Norway"/>
        </authorList>
    </citation>
    <scope>NUCLEOTIDE SEQUENCE</scope>
</reference>
<accession>A0ABP0U3X0</accession>
<name>A0ABP0U3X0_9BRYO</name>
<keyword evidence="1" id="KW-0175">Coiled coil</keyword>
<dbReference type="EMBL" id="OZ019911">
    <property type="protein sequence ID" value="CAK9212288.1"/>
    <property type="molecule type" value="Genomic_DNA"/>
</dbReference>
<dbReference type="PANTHER" id="PTHR47747:SF2">
    <property type="entry name" value="RIBONUCLEASE P PROTEIN SUBUNIT P38-LIKE PROTEIN"/>
    <property type="match status" value="1"/>
</dbReference>
<gene>
    <name evidence="2" type="ORF">CSSPTR1EN2_LOCUS11161</name>
</gene>
<dbReference type="Proteomes" id="UP001497512">
    <property type="component" value="Chromosome 19"/>
</dbReference>